<feature type="compositionally biased region" description="Basic and acidic residues" evidence="8">
    <location>
        <begin position="2226"/>
        <end position="2238"/>
    </location>
</feature>
<feature type="domain" description="C2H2-type" evidence="9">
    <location>
        <begin position="3252"/>
        <end position="3279"/>
    </location>
</feature>
<feature type="compositionally biased region" description="Basic and acidic residues" evidence="8">
    <location>
        <begin position="2351"/>
        <end position="2369"/>
    </location>
</feature>
<feature type="compositionally biased region" description="Polar residues" evidence="8">
    <location>
        <begin position="2882"/>
        <end position="2895"/>
    </location>
</feature>
<feature type="compositionally biased region" description="Polar residues" evidence="8">
    <location>
        <begin position="27"/>
        <end position="44"/>
    </location>
</feature>
<feature type="compositionally biased region" description="Acidic residues" evidence="8">
    <location>
        <begin position="2005"/>
        <end position="2017"/>
    </location>
</feature>
<feature type="compositionally biased region" description="Polar residues" evidence="8">
    <location>
        <begin position="1128"/>
        <end position="1141"/>
    </location>
</feature>
<evidence type="ECO:0000259" key="9">
    <source>
        <dbReference type="PROSITE" id="PS50157"/>
    </source>
</evidence>
<feature type="compositionally biased region" description="Acidic residues" evidence="8">
    <location>
        <begin position="2058"/>
        <end position="2070"/>
    </location>
</feature>
<feature type="compositionally biased region" description="Polar residues" evidence="8">
    <location>
        <begin position="140"/>
        <end position="160"/>
    </location>
</feature>
<feature type="compositionally biased region" description="Basic and acidic residues" evidence="8">
    <location>
        <begin position="376"/>
        <end position="405"/>
    </location>
</feature>
<feature type="compositionally biased region" description="Basic and acidic residues" evidence="8">
    <location>
        <begin position="1983"/>
        <end position="1998"/>
    </location>
</feature>
<dbReference type="Gene3D" id="3.30.160.60">
    <property type="entry name" value="Classic Zinc Finger"/>
    <property type="match status" value="3"/>
</dbReference>
<feature type="compositionally biased region" description="Polar residues" evidence="8">
    <location>
        <begin position="848"/>
        <end position="863"/>
    </location>
</feature>
<keyword evidence="6" id="KW-0539">Nucleus</keyword>
<feature type="compositionally biased region" description="Basic and acidic residues" evidence="8">
    <location>
        <begin position="1601"/>
        <end position="1618"/>
    </location>
</feature>
<dbReference type="InterPro" id="IPR036236">
    <property type="entry name" value="Znf_C2H2_sf"/>
</dbReference>
<dbReference type="SMART" id="SM00355">
    <property type="entry name" value="ZnF_C2H2"/>
    <property type="match status" value="8"/>
</dbReference>
<accession>A0AAN9B499</accession>
<feature type="compositionally biased region" description="Polar residues" evidence="8">
    <location>
        <begin position="1092"/>
        <end position="1101"/>
    </location>
</feature>
<dbReference type="PANTHER" id="PTHR24376:SF235">
    <property type="entry name" value="C2H2-TYPE DOMAIN-CONTAINING PROTEIN"/>
    <property type="match status" value="1"/>
</dbReference>
<comment type="subcellular location">
    <subcellularLocation>
        <location evidence="1">Nucleus</location>
    </subcellularLocation>
</comment>
<reference evidence="10 11" key="1">
    <citation type="submission" date="2024-02" db="EMBL/GenBank/DDBJ databases">
        <title>Chromosome-scale genome assembly of the rough periwinkle Littorina saxatilis.</title>
        <authorList>
            <person name="De Jode A."/>
            <person name="Faria R."/>
            <person name="Formenti G."/>
            <person name="Sims Y."/>
            <person name="Smith T.P."/>
            <person name="Tracey A."/>
            <person name="Wood J.M.D."/>
            <person name="Zagrodzka Z.B."/>
            <person name="Johannesson K."/>
            <person name="Butlin R.K."/>
            <person name="Leder E.H."/>
        </authorList>
    </citation>
    <scope>NUCLEOTIDE SEQUENCE [LARGE SCALE GENOMIC DNA]</scope>
    <source>
        <strain evidence="10">Snail1</strain>
        <tissue evidence="10">Muscle</tissue>
    </source>
</reference>
<keyword evidence="11" id="KW-1185">Reference proteome</keyword>
<feature type="compositionally biased region" description="Basic and acidic residues" evidence="8">
    <location>
        <begin position="2037"/>
        <end position="2051"/>
    </location>
</feature>
<evidence type="ECO:0000256" key="7">
    <source>
        <dbReference type="PROSITE-ProRule" id="PRU00042"/>
    </source>
</evidence>
<feature type="compositionally biased region" description="Basic and acidic residues" evidence="8">
    <location>
        <begin position="2144"/>
        <end position="2159"/>
    </location>
</feature>
<feature type="compositionally biased region" description="Basic and acidic residues" evidence="8">
    <location>
        <begin position="1398"/>
        <end position="1422"/>
    </location>
</feature>
<evidence type="ECO:0000256" key="6">
    <source>
        <dbReference type="ARBA" id="ARBA00023242"/>
    </source>
</evidence>
<evidence type="ECO:0000256" key="2">
    <source>
        <dbReference type="ARBA" id="ARBA00022723"/>
    </source>
</evidence>
<feature type="compositionally biased region" description="Polar residues" evidence="8">
    <location>
        <begin position="1774"/>
        <end position="1792"/>
    </location>
</feature>
<feature type="region of interest" description="Disordered" evidence="8">
    <location>
        <begin position="1292"/>
        <end position="1325"/>
    </location>
</feature>
<feature type="domain" description="C2H2-type" evidence="9">
    <location>
        <begin position="2746"/>
        <end position="2773"/>
    </location>
</feature>
<feature type="compositionally biased region" description="Basic and acidic residues" evidence="8">
    <location>
        <begin position="1026"/>
        <end position="1045"/>
    </location>
</feature>
<feature type="region of interest" description="Disordered" evidence="8">
    <location>
        <begin position="2909"/>
        <end position="3166"/>
    </location>
</feature>
<feature type="compositionally biased region" description="Acidic residues" evidence="8">
    <location>
        <begin position="1557"/>
        <end position="1570"/>
    </location>
</feature>
<feature type="compositionally biased region" description="Basic and acidic residues" evidence="8">
    <location>
        <begin position="1528"/>
        <end position="1538"/>
    </location>
</feature>
<feature type="compositionally biased region" description="Acidic residues" evidence="8">
    <location>
        <begin position="2166"/>
        <end position="2178"/>
    </location>
</feature>
<evidence type="ECO:0000256" key="8">
    <source>
        <dbReference type="SAM" id="MobiDB-lite"/>
    </source>
</evidence>
<feature type="compositionally biased region" description="Polar residues" evidence="8">
    <location>
        <begin position="1004"/>
        <end position="1014"/>
    </location>
</feature>
<keyword evidence="4 7" id="KW-0863">Zinc-finger</keyword>
<evidence type="ECO:0000256" key="5">
    <source>
        <dbReference type="ARBA" id="ARBA00022833"/>
    </source>
</evidence>
<feature type="compositionally biased region" description="Basic and acidic residues" evidence="8">
    <location>
        <begin position="1875"/>
        <end position="1890"/>
    </location>
</feature>
<feature type="compositionally biased region" description="Acidic residues" evidence="8">
    <location>
        <begin position="2111"/>
        <end position="2123"/>
    </location>
</feature>
<feature type="compositionally biased region" description="Basic and acidic residues" evidence="8">
    <location>
        <begin position="1853"/>
        <end position="1867"/>
    </location>
</feature>
<feature type="compositionally biased region" description="Basic and acidic residues" evidence="8">
    <location>
        <begin position="10"/>
        <end position="21"/>
    </location>
</feature>
<feature type="compositionally biased region" description="Gly residues" evidence="8">
    <location>
        <begin position="2603"/>
        <end position="2614"/>
    </location>
</feature>
<feature type="compositionally biased region" description="Low complexity" evidence="8">
    <location>
        <begin position="1452"/>
        <end position="1466"/>
    </location>
</feature>
<feature type="compositionally biased region" description="Basic and acidic residues" evidence="8">
    <location>
        <begin position="1910"/>
        <end position="1922"/>
    </location>
</feature>
<feature type="compositionally biased region" description="Basic and acidic residues" evidence="8">
    <location>
        <begin position="2071"/>
        <end position="2083"/>
    </location>
</feature>
<feature type="domain" description="C2H2-type" evidence="9">
    <location>
        <begin position="3171"/>
        <end position="3198"/>
    </location>
</feature>
<dbReference type="GO" id="GO:0008270">
    <property type="term" value="F:zinc ion binding"/>
    <property type="evidence" value="ECO:0007669"/>
    <property type="project" value="UniProtKB-KW"/>
</dbReference>
<feature type="region of interest" description="Disordered" evidence="8">
    <location>
        <begin position="337"/>
        <end position="1141"/>
    </location>
</feature>
<dbReference type="GO" id="GO:0005634">
    <property type="term" value="C:nucleus"/>
    <property type="evidence" value="ECO:0007669"/>
    <property type="project" value="UniProtKB-SubCell"/>
</dbReference>
<feature type="compositionally biased region" description="Low complexity" evidence="8">
    <location>
        <begin position="670"/>
        <end position="679"/>
    </location>
</feature>
<feature type="compositionally biased region" description="Basic and acidic residues" evidence="8">
    <location>
        <begin position="1929"/>
        <end position="1943"/>
    </location>
</feature>
<feature type="compositionally biased region" description="Basic and acidic residues" evidence="8">
    <location>
        <begin position="1573"/>
        <end position="1592"/>
    </location>
</feature>
<feature type="compositionally biased region" description="Acidic residues" evidence="8">
    <location>
        <begin position="1842"/>
        <end position="1852"/>
    </location>
</feature>
<feature type="compositionally biased region" description="Basic and acidic residues" evidence="8">
    <location>
        <begin position="1963"/>
        <end position="1975"/>
    </location>
</feature>
<feature type="compositionally biased region" description="Basic and acidic residues" evidence="8">
    <location>
        <begin position="547"/>
        <end position="566"/>
    </location>
</feature>
<feature type="compositionally biased region" description="Basic and acidic residues" evidence="8">
    <location>
        <begin position="2018"/>
        <end position="2030"/>
    </location>
</feature>
<dbReference type="Proteomes" id="UP001374579">
    <property type="component" value="Unassembled WGS sequence"/>
</dbReference>
<feature type="compositionally biased region" description="Basic and acidic residues" evidence="8">
    <location>
        <begin position="49"/>
        <end position="75"/>
    </location>
</feature>
<feature type="compositionally biased region" description="Polar residues" evidence="8">
    <location>
        <begin position="926"/>
        <end position="945"/>
    </location>
</feature>
<keyword evidence="3" id="KW-0677">Repeat</keyword>
<feature type="compositionally biased region" description="Acidic residues" evidence="8">
    <location>
        <begin position="1627"/>
        <end position="1638"/>
    </location>
</feature>
<feature type="compositionally biased region" description="Basic and acidic residues" evidence="8">
    <location>
        <begin position="2090"/>
        <end position="2104"/>
    </location>
</feature>
<gene>
    <name evidence="10" type="ORF">V1264_004249</name>
</gene>
<feature type="compositionally biased region" description="Acidic residues" evidence="8">
    <location>
        <begin position="2266"/>
        <end position="2276"/>
    </location>
</feature>
<dbReference type="SUPFAM" id="SSF57667">
    <property type="entry name" value="beta-beta-alpha zinc fingers"/>
    <property type="match status" value="3"/>
</dbReference>
<feature type="compositionally biased region" description="Basic residues" evidence="8">
    <location>
        <begin position="2396"/>
        <end position="2407"/>
    </location>
</feature>
<feature type="compositionally biased region" description="Polar residues" evidence="8">
    <location>
        <begin position="1299"/>
        <end position="1316"/>
    </location>
</feature>
<evidence type="ECO:0000256" key="1">
    <source>
        <dbReference type="ARBA" id="ARBA00004123"/>
    </source>
</evidence>
<feature type="compositionally biased region" description="Basic and acidic residues" evidence="8">
    <location>
        <begin position="445"/>
        <end position="456"/>
    </location>
</feature>
<evidence type="ECO:0000313" key="11">
    <source>
        <dbReference type="Proteomes" id="UP001374579"/>
    </source>
</evidence>
<feature type="compositionally biased region" description="Basic and acidic residues" evidence="8">
    <location>
        <begin position="947"/>
        <end position="968"/>
    </location>
</feature>
<feature type="compositionally biased region" description="Basic and acidic residues" evidence="8">
    <location>
        <begin position="470"/>
        <end position="540"/>
    </location>
</feature>
<feature type="compositionally biased region" description="Polar residues" evidence="8">
    <location>
        <begin position="2435"/>
        <end position="2449"/>
    </location>
</feature>
<feature type="domain" description="C2H2-type" evidence="9">
    <location>
        <begin position="2718"/>
        <end position="2740"/>
    </location>
</feature>
<feature type="compositionally biased region" description="Basic residues" evidence="8">
    <location>
        <begin position="1695"/>
        <end position="1704"/>
    </location>
</feature>
<feature type="compositionally biased region" description="Basic and acidic residues" evidence="8">
    <location>
        <begin position="1822"/>
        <end position="1835"/>
    </location>
</feature>
<feature type="compositionally biased region" description="Acidic residues" evidence="8">
    <location>
        <begin position="1897"/>
        <end position="1909"/>
    </location>
</feature>
<feature type="compositionally biased region" description="Basic residues" evidence="8">
    <location>
        <begin position="2590"/>
        <end position="2599"/>
    </location>
</feature>
<feature type="compositionally biased region" description="Basic and acidic residues" evidence="8">
    <location>
        <begin position="1104"/>
        <end position="1120"/>
    </location>
</feature>
<feature type="compositionally biased region" description="Low complexity" evidence="8">
    <location>
        <begin position="113"/>
        <end position="130"/>
    </location>
</feature>
<feature type="compositionally biased region" description="Basic and acidic residues" evidence="8">
    <location>
        <begin position="1375"/>
        <end position="1388"/>
    </location>
</feature>
<comment type="caution">
    <text evidence="10">The sequence shown here is derived from an EMBL/GenBank/DDBJ whole genome shotgun (WGS) entry which is preliminary data.</text>
</comment>
<feature type="compositionally biased region" description="Polar residues" evidence="8">
    <location>
        <begin position="3057"/>
        <end position="3067"/>
    </location>
</feature>
<feature type="compositionally biased region" description="Basic and acidic residues" evidence="8">
    <location>
        <begin position="2245"/>
        <end position="2259"/>
    </location>
</feature>
<feature type="compositionally biased region" description="Low complexity" evidence="8">
    <location>
        <begin position="2467"/>
        <end position="2476"/>
    </location>
</feature>
<feature type="compositionally biased region" description="Basic and acidic residues" evidence="8">
    <location>
        <begin position="82"/>
        <end position="104"/>
    </location>
</feature>
<protein>
    <recommendedName>
        <fullName evidence="9">C2H2-type domain-containing protein</fullName>
    </recommendedName>
</protein>
<feature type="domain" description="C2H2-type" evidence="9">
    <location>
        <begin position="2658"/>
        <end position="2685"/>
    </location>
</feature>
<organism evidence="10 11">
    <name type="scientific">Littorina saxatilis</name>
    <dbReference type="NCBI Taxonomy" id="31220"/>
    <lineage>
        <taxon>Eukaryota</taxon>
        <taxon>Metazoa</taxon>
        <taxon>Spiralia</taxon>
        <taxon>Lophotrochozoa</taxon>
        <taxon>Mollusca</taxon>
        <taxon>Gastropoda</taxon>
        <taxon>Caenogastropoda</taxon>
        <taxon>Littorinimorpha</taxon>
        <taxon>Littorinoidea</taxon>
        <taxon>Littorinidae</taxon>
        <taxon>Littorina</taxon>
    </lineage>
</organism>
<keyword evidence="5" id="KW-0862">Zinc</keyword>
<feature type="region of interest" description="Disordered" evidence="8">
    <location>
        <begin position="2766"/>
        <end position="2897"/>
    </location>
</feature>
<feature type="compositionally biased region" description="Polar residues" evidence="8">
    <location>
        <begin position="696"/>
        <end position="707"/>
    </location>
</feature>
<dbReference type="PROSITE" id="PS00028">
    <property type="entry name" value="ZINC_FINGER_C2H2_1"/>
    <property type="match status" value="7"/>
</dbReference>
<dbReference type="PROSITE" id="PS50157">
    <property type="entry name" value="ZINC_FINGER_C2H2_2"/>
    <property type="match status" value="7"/>
</dbReference>
<feature type="compositionally biased region" description="Polar residues" evidence="8">
    <location>
        <begin position="1668"/>
        <end position="1680"/>
    </location>
</feature>
<sequence length="3285" mass="355905">METSVQSAEGWKKDVAAESSHRVITAESVTDSESPPCNGDQTLVSGKGDGVRLSENVNEKHWREIEDRVGIKELSHGAGDGPKSDAEDIPARMLEPDLSEKSTADKNTGSSVAQNNNSDESSASASVSLSLTAKGGSEGTPEQNCDAKTQEPNDSSTAADASQPDAHSSEVNVEEVSYVPVVDSEVEVADTVEVEVPVADILDVEVSTAGNVEEVPIEMEMQVSEDVEVEMEVPASECMEVEVPSAEVVEDVETTEESVSVAEGETVYLQTSVVEEEVVETEEVVEMTLAEECPGTVEEMVVVEETVVADNEPAKQPSRQEAVVEDQNQVMCVTETGETVVGEDGQNQTDSPPEKELSVKEAGATEGEQDQVISESRPEKKIPPGKTVVDKDRQHKALDEDRRQDAVSVPVSERQNSVKETVAEENRHNQTVSESVSGKKPHTGGSDKDRRQKTVSEPEAEPSVQETTVTEEKKNQAISKTEPELEKRPSSWKTVVDEDRQRKPASEPEREERPSSGKTIVDEDRQRKPASEPEREERPSSGETMVDEDRQHKPASEPVSERKTSVKELVQANDAQTRRVLLLEPVTESETGPEPKPAEPISVPKTMSLEQQPGTAEPEPATKARAEQQPGTAEPEPATKARAEQQPGTAEPEPATKARAEQQSMSPESVTEPKPVTGEPEPETVPKTRSVEPQLASEQPEQLTETHPGSGTPEPELETETRPGPQSATEECEPALVPKTVEPEIGAAQTEAMPEPATKTRTESTPAAAEPKPVTETRTESTPGTAEPEPVTETGTESTPGTAEPEPVTKTRTELTPPTPEPEPVAETRTESQSPTEQPGVETEIPSEPQSATTQSESVTEMRQQPEPVTERRPEPLSATTRSEPVTEPKSATAESTPATECETRPVQLQLASADTEPAVRERTDSATVQTVEQKLAENTASTNRVADVDRALTDASHSERKNAEHGAEQLAAGSESGKGRRETTQPDPTATSKSSEERDSAHVESSATTSKQHSPGEESQPGDKNTSREDTEKSQESPEKKKLETAGAVEDGVTMASAKDVEPRLEGDGSNLSQETRHHQTGLGDGEVPSGVTQSETAPCTTDKLKDKADSHRANHGEDTLAAITSGVEQSPEITDTNTKDNTLVLANKKTHTEATSADQSADCKCNAEIETKMSADENATAEKADPAETMNFTAACIKLESGESVAPVGMKLPTRTTIDDGNISFDITVRNPATATAEVFTSLAVNTGNIKVDPGDRTQDSEPYAGYHTSLAAVQEGRQVGRGEEYACIKKEVDPDPQQTEDPGYDKSSSTDFQNVGPEVEAGGKTAEHDAWVLSVKTEVDNASGNTDAAGMISNGGENTESGRANNEETEEVVVRENTSRSRLDNWDTSQAKGSAVKDKQDVAMADAAEKQKKTSDSGRPETAPDTITEKSMRKSASREFGNIFEKFSSDQSFSSDSNAASSNNCQRHSRDAKSSNEPERPSSDKSSDAERFRSRAAEVGSETADNRCAPSSVVSPQRNAMLDGTDGKRSKKSDAEGDTENSAMIAEKEKTGDEKEEDNTESEEDAESIPTDKKETSGTKKTDDSRPDSGESSTAKANGRDSKGPSPKGDVKIIDLDQGMQADLSDDSSDLSDDEGWTKLKGENSSKALPEKDKHQESEKAVTPESAQINEGTQANFPDSEDEISNDGAGREKKKTARGQARRPLPSNNKMQQHSEKQSATHSESMAGRTRPNLSDDSSGASDEEAPVTKIKPRQPGKASPLAEKKEESTKTQSAEQNMDEGTQANFSDDSTDLSDDEHKSKTPPKKIQAGKLAATKTLNREKETGKDKDMNEGTQADLSEESSEESDCEERKATKGKKSEPEKTPAATKTPGRETETSLRKEKDMNEGTQADLSEESSEESDSEDREITKGKNNESEKTPAATRTLDRETETGKDKDMNEGTQADLSEESSEESDSEDRETTKGKKSEPEKTPAATKTPGRERETSLRKEKDMNEGTQADLSEESSEESDCEDRETTKGKKSEPEKTPAATKTVDRKTSLRKEKDMNEGTQADLSDESSEESDSEERDTTKGKKSEPEKTPAATKTLDRKTSLRKEKDMNEGTQADLSDESSEESDCEDRETTKGKKSEPEKTPAATKTPGRETETSLRKDKDMNEGTQADLSEESSEESDSEDREITKEKNSKPKKTLDRETETGKDKDMNEGTQADLSDESSEESDSEERETTKGKKSEPEKTPAATKTPDRETSLRKEKDMNEGTQADLSEDSREESDCEERKAAEGKNNGPEKASTTRDKNKSTEMSSDDENINEGTQANFSDESTDVSDSETKTLAKSQPGKDKQPSSVGGDKIKTSKAEDAVAGLEKRKLIASVQSNLSDESSDLSDYDPKDVARKAKKNAALKKTAKKESAESDSNSEDDKSASSDSELDDNPATPQFQFSRTKTQKTYSKKSEEAQSRNSPPVYSSDSEAPEAASDSRHSTPSRKTAASRSKENRDTRNLNSSADSGSFWKVEETRLVQDPNRSKPSIVSRITKALTSSSRDLGKVVPAATAVQDTSQPKPVAHATLSAAKPKTPSQRRRSDPWAKGSTKKRRRSKKKDGGAGAGGGGGGGAVDRHVAATASVGEEVKKCNICGKEFLALYRYKRHMAAHATGKNFCCDTCGKLFDSKEKLDIHSLVHQQSATGTFTCKHCGEVCKNWRSFLYHLSKHTADGGKKFTCEMCGHTLFSADRLRRHNKHHKRGLHFCCFTCGKLFQSQDRLDRHTKVHTSLNPTPARAPKRPSLGDGDRPAPKRAAVPRATRKRVEEVPVPATRDSDTEVSSEDEDGKVRSSSEEDEGCTKSGASTPVRDHCGVPLLSPDGSEVRKSSRKRKHSRKRCTCCPTSPVSMNGTSSSGHHVKAEKLMKLEKSDGAVVTPAKSEAASPVKSESITVTPSKSGTVTPIRPETVTPAKMETPTKREAVTPAKGKAEMVTPTKSGGARREGEQTSRSEGLQYNVALRDCSVKLQRSPDLDRNSVSPERSAAVKPEKLQFSAPVPAAVSLRSVEEATSDDDQSLHPPSSEVQEAPTSPPLSRPVSEEKPQRQPPPVAETPKKTEKSQKPEKVKRPSTDPYPEGRKVKIYRTASEKLLPKNLALTSARKERSKKTPKTVEPEAAKANVSSPKTPKSKRSYPCTICGENFPSDSAVKIHIGKHLTKSAPKEPVDIESVAQSCRLSFSRNSDKTGFSCHRCGYVARAYADLSKHMWMHSQKKFQCKECCAAFAKSDTLHHHMKAHGKAKATPLHAR</sequence>
<feature type="compositionally biased region" description="Basic and acidic residues" evidence="8">
    <location>
        <begin position="1471"/>
        <end position="1499"/>
    </location>
</feature>
<feature type="compositionally biased region" description="Basic and acidic residues" evidence="8">
    <location>
        <begin position="1639"/>
        <end position="1665"/>
    </location>
</feature>
<feature type="compositionally biased region" description="Basic and acidic residues" evidence="8">
    <location>
        <begin position="3091"/>
        <end position="3117"/>
    </location>
</feature>
<dbReference type="EMBL" id="JBAMIC010000013">
    <property type="protein sequence ID" value="KAK7097240.1"/>
    <property type="molecule type" value="Genomic_DNA"/>
</dbReference>
<feature type="compositionally biased region" description="Basic and acidic residues" evidence="8">
    <location>
        <begin position="2124"/>
        <end position="2136"/>
    </location>
</feature>
<feature type="compositionally biased region" description="Basic and acidic residues" evidence="8">
    <location>
        <begin position="2329"/>
        <end position="2344"/>
    </location>
</feature>
<evidence type="ECO:0000256" key="3">
    <source>
        <dbReference type="ARBA" id="ARBA00022737"/>
    </source>
</evidence>
<name>A0AAN9B499_9CAEN</name>
<feature type="compositionally biased region" description="Basic residues" evidence="8">
    <location>
        <begin position="2867"/>
        <end position="2878"/>
    </location>
</feature>
<feature type="region of interest" description="Disordered" evidence="8">
    <location>
        <begin position="1345"/>
        <end position="2614"/>
    </location>
</feature>
<dbReference type="PANTHER" id="PTHR24376">
    <property type="entry name" value="ZINC FINGER PROTEIN"/>
    <property type="match status" value="1"/>
</dbReference>
<keyword evidence="2" id="KW-0479">Metal-binding</keyword>
<feature type="domain" description="C2H2-type" evidence="9">
    <location>
        <begin position="3225"/>
        <end position="3252"/>
    </location>
</feature>
<proteinExistence type="predicted"/>
<feature type="domain" description="C2H2-type" evidence="9">
    <location>
        <begin position="2630"/>
        <end position="2657"/>
    </location>
</feature>
<feature type="compositionally biased region" description="Polar residues" evidence="8">
    <location>
        <begin position="1358"/>
        <end position="1367"/>
    </location>
</feature>
<feature type="compositionally biased region" description="Basic and acidic residues" evidence="8">
    <location>
        <begin position="2179"/>
        <end position="2206"/>
    </location>
</feature>
<evidence type="ECO:0000256" key="4">
    <source>
        <dbReference type="ARBA" id="ARBA00022771"/>
    </source>
</evidence>
<feature type="region of interest" description="Disordered" evidence="8">
    <location>
        <begin position="1"/>
        <end position="174"/>
    </location>
</feature>
<dbReference type="InterPro" id="IPR013087">
    <property type="entry name" value="Znf_C2H2_type"/>
</dbReference>
<evidence type="ECO:0000313" key="10">
    <source>
        <dbReference type="EMBL" id="KAK7097240.1"/>
    </source>
</evidence>
<feature type="compositionally biased region" description="Acidic residues" evidence="8">
    <location>
        <begin position="1950"/>
        <end position="1962"/>
    </location>
</feature>
<feature type="compositionally biased region" description="Acidic residues" evidence="8">
    <location>
        <begin position="2213"/>
        <end position="2225"/>
    </location>
</feature>
<feature type="compositionally biased region" description="Polar residues" evidence="8">
    <location>
        <begin position="2926"/>
        <end position="2940"/>
    </location>
</feature>